<feature type="region of interest" description="Disordered" evidence="1">
    <location>
        <begin position="107"/>
        <end position="129"/>
    </location>
</feature>
<sequence length="1171" mass="117524">MSVRRRIALSVAAALVPVVALTTAPAAVAAPEPDPVVASGSDWAVTTAPGGYLVTLELDEPLPMVDDAPTLLVDGEPIGLATESADGLSLAVVTADPAVGDAGAVTKGWSSGEEDKAAETPVAPETPAVPENKTLTRQMKSFAGLAAVDDPSALGSYGVTEAEYDFGDQAVPLAAIGGIRGELTGKMYLTNATGARPTVVLLHGRHTSCSGTGANPLRWPCGPTQMNIRSYLGYEGTARSLASHGYNVLSIAANAVNSNDNQLALDYGAQARGQLILDTLGMLAKADAGEAVAYDDITTATDTVPSTTTTRTLDEAFVRATTRADQPAAASAVTAASLKGRFDLGHVGIMGHSRGGEGVVSAATLNQALAKPYGIESVLPLAPVDFGRMTLPDVPTAVFLPYCDGDVSNQQGQHFIDDSRHAFDDDVLRSAVWVMGANHNFFNTVWTPGLYPAATGDDWRTSDTTSTCATTNPTRMTAAQQYQVGVSYMTGFFRLTMGGETQFQSLFDGSVKPSTTATSYADVRVMATQPASKTALVTDFTETSSLVRVSGGATAAVCTNLTGRTVPQSLPFCATTKASAQVPHWTPGSFAPNVPEFPVTRFLWTGASTTDPTAPSTGELRITVPAKLRDVSRQAQLTLKTAPDEAVQTGTDFTITVVDGTGKTFAVAASAVNPLAVNRMPGGTNTTLNKVVLQQLTIPTSTITGIDLTDVREVRLTAKVGADGTGTGGVYLSDLAFDTPSVGTAVVQTRTTVNVAPTAVEEGSGPGTADVAVYLNRAEKSPVTAYVSVIGSATGLVGVGMEKVSFAPGETCKAVTVPTLGNTATSTSASTAFKVSVTNTTDAVMGAGAFANLTVREDDGVTGTATALPPVGAQGEACAELAAATTPVPLTTSAEDVAPGGAFTLTATGFRAGETVAFTYGGTGLGTAIATAEGTATMEVPVAEDADLGPADATATGSGSGRRATVAVSVLAPTETTLAATPKKPAAGEKVVLTATVTGRDATGTVSFVDGETPAANPAPGTAAALAAGQTVLGEIEVVDGVATLTLPSGLAAGEHTITASFARTATADASTSDPITVTVAAAPPAGGPDGPGNGSGGGAGGGSGNGPGSGPGSGSGSGSGTEVAGSGDTTGMDSLAETGSAIGLWLLAATTALLLGGGVLAVSRRRRAMS</sequence>
<dbReference type="Proteomes" id="UP001174208">
    <property type="component" value="Unassembled WGS sequence"/>
</dbReference>
<evidence type="ECO:0000256" key="3">
    <source>
        <dbReference type="SAM" id="SignalP"/>
    </source>
</evidence>
<keyword evidence="6" id="KW-1185">Reference proteome</keyword>
<organism evidence="5 6">
    <name type="scientific">Leifsonia williamsii</name>
    <dbReference type="NCBI Taxonomy" id="3035919"/>
    <lineage>
        <taxon>Bacteria</taxon>
        <taxon>Bacillati</taxon>
        <taxon>Actinomycetota</taxon>
        <taxon>Actinomycetes</taxon>
        <taxon>Micrococcales</taxon>
        <taxon>Microbacteriaceae</taxon>
        <taxon>Leifsonia</taxon>
    </lineage>
</organism>
<feature type="transmembrane region" description="Helical" evidence="2">
    <location>
        <begin position="1143"/>
        <end position="1163"/>
    </location>
</feature>
<evidence type="ECO:0000313" key="6">
    <source>
        <dbReference type="Proteomes" id="UP001174208"/>
    </source>
</evidence>
<dbReference type="Gene3D" id="3.40.50.1820">
    <property type="entry name" value="alpha/beta hydrolase"/>
    <property type="match status" value="1"/>
</dbReference>
<feature type="signal peptide" evidence="3">
    <location>
        <begin position="1"/>
        <end position="29"/>
    </location>
</feature>
<keyword evidence="3" id="KW-0732">Signal</keyword>
<keyword evidence="2" id="KW-0472">Membrane</keyword>
<evidence type="ECO:0000313" key="5">
    <source>
        <dbReference type="EMBL" id="MDN4616321.1"/>
    </source>
</evidence>
<comment type="caution">
    <text evidence="5">The sequence shown here is derived from an EMBL/GenBank/DDBJ whole genome shotgun (WGS) entry which is preliminary data.</text>
</comment>
<reference evidence="5" key="1">
    <citation type="submission" date="2023-06" db="EMBL/GenBank/DDBJ databases">
        <title>MT1 and MT2 Draft Genomes of Novel Species.</title>
        <authorList>
            <person name="Venkateswaran K."/>
        </authorList>
    </citation>
    <scope>NUCLEOTIDE SEQUENCE</scope>
    <source>
        <strain evidence="5">F6_8S_P_1B</strain>
    </source>
</reference>
<proteinExistence type="predicted"/>
<feature type="compositionally biased region" description="Gly residues" evidence="1">
    <location>
        <begin position="1088"/>
        <end position="1120"/>
    </location>
</feature>
<accession>A0ABT8KHS3</accession>
<feature type="compositionally biased region" description="Low complexity" evidence="1">
    <location>
        <begin position="119"/>
        <end position="129"/>
    </location>
</feature>
<dbReference type="Pfam" id="PF16640">
    <property type="entry name" value="Big_3_5"/>
    <property type="match status" value="1"/>
</dbReference>
<dbReference type="InterPro" id="IPR006311">
    <property type="entry name" value="TAT_signal"/>
</dbReference>
<dbReference type="SUPFAM" id="SSF141072">
    <property type="entry name" value="CalX-like"/>
    <property type="match status" value="1"/>
</dbReference>
<dbReference type="InterPro" id="IPR032109">
    <property type="entry name" value="Big_3_5"/>
</dbReference>
<dbReference type="PROSITE" id="PS51318">
    <property type="entry name" value="TAT"/>
    <property type="match status" value="1"/>
</dbReference>
<dbReference type="SUPFAM" id="SSF53474">
    <property type="entry name" value="alpha/beta-Hydrolases"/>
    <property type="match status" value="1"/>
</dbReference>
<evidence type="ECO:0000259" key="4">
    <source>
        <dbReference type="Pfam" id="PF16640"/>
    </source>
</evidence>
<feature type="domain" description="Bacterial Ig-like" evidence="4">
    <location>
        <begin position="979"/>
        <end position="1081"/>
    </location>
</feature>
<gene>
    <name evidence="5" type="ORF">P5G50_17875</name>
</gene>
<name>A0ABT8KHS3_9MICO</name>
<dbReference type="InterPro" id="IPR013783">
    <property type="entry name" value="Ig-like_fold"/>
</dbReference>
<evidence type="ECO:0000256" key="2">
    <source>
        <dbReference type="SAM" id="Phobius"/>
    </source>
</evidence>
<keyword evidence="2" id="KW-1133">Transmembrane helix</keyword>
<dbReference type="InterPro" id="IPR038081">
    <property type="entry name" value="CalX-like_sf"/>
</dbReference>
<dbReference type="Gene3D" id="2.60.40.10">
    <property type="entry name" value="Immunoglobulins"/>
    <property type="match status" value="1"/>
</dbReference>
<dbReference type="EMBL" id="JAROCF010000001">
    <property type="protein sequence ID" value="MDN4616321.1"/>
    <property type="molecule type" value="Genomic_DNA"/>
</dbReference>
<feature type="region of interest" description="Disordered" evidence="1">
    <location>
        <begin position="1079"/>
        <end position="1133"/>
    </location>
</feature>
<feature type="chain" id="PRO_5047217546" evidence="3">
    <location>
        <begin position="30"/>
        <end position="1171"/>
    </location>
</feature>
<protein>
    <submittedName>
        <fullName evidence="5">Ig-like domain-containing protein</fullName>
    </submittedName>
</protein>
<dbReference type="InterPro" id="IPR029058">
    <property type="entry name" value="AB_hydrolase_fold"/>
</dbReference>
<dbReference type="RefSeq" id="WP_301209503.1">
    <property type="nucleotide sequence ID" value="NZ_JAROCF010000001.1"/>
</dbReference>
<keyword evidence="2" id="KW-0812">Transmembrane</keyword>
<evidence type="ECO:0000256" key="1">
    <source>
        <dbReference type="SAM" id="MobiDB-lite"/>
    </source>
</evidence>